<sequence>MLTEVALQHRVIPGIAEFARGGLPSPAATDDGNEWVEGPCWLYCGQRWTRVLWIGPARVAGAQAPMYACGACIGALQERVWQSFFNENRPARSTRSSESAEVGQSASGKRTGRHRGQSRLFRRN</sequence>
<dbReference type="OrthoDB" id="4299856at2"/>
<feature type="compositionally biased region" description="Basic residues" evidence="1">
    <location>
        <begin position="110"/>
        <end position="124"/>
    </location>
</feature>
<reference evidence="2 3" key="1">
    <citation type="journal article" date="2016" name="Front. Microbiol.">
        <title>Comparative Genomics Analysis of Streptomyces Species Reveals Their Adaptation to the Marine Environment and Their Diversity at the Genomic Level.</title>
        <authorList>
            <person name="Tian X."/>
            <person name="Zhang Z."/>
            <person name="Yang T."/>
            <person name="Chen M."/>
            <person name="Li J."/>
            <person name="Chen F."/>
            <person name="Yang J."/>
            <person name="Li W."/>
            <person name="Zhang B."/>
            <person name="Zhang Z."/>
            <person name="Wu J."/>
            <person name="Zhang C."/>
            <person name="Long L."/>
            <person name="Xiao J."/>
        </authorList>
    </citation>
    <scope>NUCLEOTIDE SEQUENCE [LARGE SCALE GENOMIC DNA]</scope>
    <source>
        <strain evidence="2 3">SCSIO M10372</strain>
    </source>
</reference>
<evidence type="ECO:0000313" key="2">
    <source>
        <dbReference type="EMBL" id="OEV15883.1"/>
    </source>
</evidence>
<evidence type="ECO:0000256" key="1">
    <source>
        <dbReference type="SAM" id="MobiDB-lite"/>
    </source>
</evidence>
<protein>
    <submittedName>
        <fullName evidence="2">Uncharacterized protein</fullName>
    </submittedName>
</protein>
<dbReference type="PATRIC" id="fig|518642.7.peg.7487"/>
<accession>A0A1E7LIY2</accession>
<feature type="compositionally biased region" description="Polar residues" evidence="1">
    <location>
        <begin position="89"/>
        <end position="108"/>
    </location>
</feature>
<evidence type="ECO:0000313" key="3">
    <source>
        <dbReference type="Proteomes" id="UP000175971"/>
    </source>
</evidence>
<feature type="region of interest" description="Disordered" evidence="1">
    <location>
        <begin position="89"/>
        <end position="124"/>
    </location>
</feature>
<gene>
    <name evidence="2" type="ORF">AN221_36485</name>
</gene>
<name>A0A1E7LIY2_9ACTN</name>
<dbReference type="RefSeq" id="WP_070204450.1">
    <property type="nucleotide sequence ID" value="NZ_LJGZ01000106.1"/>
</dbReference>
<organism evidence="2 3">
    <name type="scientific">Streptomyces nanshensis</name>
    <dbReference type="NCBI Taxonomy" id="518642"/>
    <lineage>
        <taxon>Bacteria</taxon>
        <taxon>Bacillati</taxon>
        <taxon>Actinomycetota</taxon>
        <taxon>Actinomycetes</taxon>
        <taxon>Kitasatosporales</taxon>
        <taxon>Streptomycetaceae</taxon>
        <taxon>Streptomyces</taxon>
    </lineage>
</organism>
<keyword evidence="3" id="KW-1185">Reference proteome</keyword>
<dbReference type="EMBL" id="LJGZ01000106">
    <property type="protein sequence ID" value="OEV15883.1"/>
    <property type="molecule type" value="Genomic_DNA"/>
</dbReference>
<comment type="caution">
    <text evidence="2">The sequence shown here is derived from an EMBL/GenBank/DDBJ whole genome shotgun (WGS) entry which is preliminary data.</text>
</comment>
<proteinExistence type="predicted"/>
<dbReference type="AlphaFoldDB" id="A0A1E7LIY2"/>
<dbReference type="Proteomes" id="UP000175971">
    <property type="component" value="Unassembled WGS sequence"/>
</dbReference>